<organism evidence="2 3">
    <name type="scientific">Sphagnum jensenii</name>
    <dbReference type="NCBI Taxonomy" id="128206"/>
    <lineage>
        <taxon>Eukaryota</taxon>
        <taxon>Viridiplantae</taxon>
        <taxon>Streptophyta</taxon>
        <taxon>Embryophyta</taxon>
        <taxon>Bryophyta</taxon>
        <taxon>Sphagnophytina</taxon>
        <taxon>Sphagnopsida</taxon>
        <taxon>Sphagnales</taxon>
        <taxon>Sphagnaceae</taxon>
        <taxon>Sphagnum</taxon>
    </lineage>
</organism>
<evidence type="ECO:0000256" key="1">
    <source>
        <dbReference type="SAM" id="MobiDB-lite"/>
    </source>
</evidence>
<proteinExistence type="predicted"/>
<protein>
    <submittedName>
        <fullName evidence="2">Uncharacterized protein</fullName>
    </submittedName>
</protein>
<sequence>MSSVDAKPQLLQATFFPSTKLQKEQPSATLNPQSEIRVPTRDAQGPTPRSSDIQKMDLKPGSDFPQDLERRSLEVAEPLSE</sequence>
<name>A0ABP0VD03_9BRYO</name>
<gene>
    <name evidence="2" type="ORF">CSSPJE1EN1_LOCUS26728</name>
</gene>
<feature type="compositionally biased region" description="Polar residues" evidence="1">
    <location>
        <begin position="15"/>
        <end position="34"/>
    </location>
</feature>
<evidence type="ECO:0000313" key="2">
    <source>
        <dbReference type="EMBL" id="CAK9251350.1"/>
    </source>
</evidence>
<feature type="region of interest" description="Disordered" evidence="1">
    <location>
        <begin position="15"/>
        <end position="81"/>
    </location>
</feature>
<keyword evidence="3" id="KW-1185">Reference proteome</keyword>
<dbReference type="EMBL" id="CAXAQS010000365">
    <property type="protein sequence ID" value="CAK9251350.1"/>
    <property type="molecule type" value="Genomic_DNA"/>
</dbReference>
<reference evidence="2" key="1">
    <citation type="submission" date="2024-02" db="EMBL/GenBank/DDBJ databases">
        <authorList>
            <consortium name="ELIXIR-Norway"/>
            <consortium name="Elixir Norway"/>
        </authorList>
    </citation>
    <scope>NUCLEOTIDE SEQUENCE</scope>
</reference>
<accession>A0ABP0VD03</accession>
<evidence type="ECO:0000313" key="3">
    <source>
        <dbReference type="Proteomes" id="UP001497444"/>
    </source>
</evidence>
<dbReference type="Proteomes" id="UP001497444">
    <property type="component" value="Unassembled WGS sequence"/>
</dbReference>
<comment type="caution">
    <text evidence="2">The sequence shown here is derived from an EMBL/GenBank/DDBJ whole genome shotgun (WGS) entry which is preliminary data.</text>
</comment>